<organism evidence="8 9">
    <name type="scientific">Aspergillus nomiae NRRL (strain ATCC 15546 / NRRL 13137 / CBS 260.88 / M93)</name>
    <dbReference type="NCBI Taxonomy" id="1509407"/>
    <lineage>
        <taxon>Eukaryota</taxon>
        <taxon>Fungi</taxon>
        <taxon>Dikarya</taxon>
        <taxon>Ascomycota</taxon>
        <taxon>Pezizomycotina</taxon>
        <taxon>Eurotiomycetes</taxon>
        <taxon>Eurotiomycetidae</taxon>
        <taxon>Eurotiales</taxon>
        <taxon>Aspergillaceae</taxon>
        <taxon>Aspergillus</taxon>
        <taxon>Aspergillus subgen. Circumdati</taxon>
    </lineage>
</organism>
<keyword evidence="9" id="KW-1185">Reference proteome</keyword>
<dbReference type="Pfam" id="PF00450">
    <property type="entry name" value="Peptidase_S10"/>
    <property type="match status" value="1"/>
</dbReference>
<keyword evidence="2 7" id="KW-0121">Carboxypeptidase</keyword>
<evidence type="ECO:0000256" key="1">
    <source>
        <dbReference type="ARBA" id="ARBA00009431"/>
    </source>
</evidence>
<keyword evidence="3 7" id="KW-0645">Protease</keyword>
<dbReference type="FunFam" id="3.40.50.1820:FF:000118">
    <property type="entry name" value="Carboxypeptidase"/>
    <property type="match status" value="1"/>
</dbReference>
<dbReference type="AlphaFoldDB" id="A0A0L1JH94"/>
<sequence>MLFKSIVSTAILAAGLVTDNVSAAKHGRFGQKARDSLNLAKRAAEQQKSSFKTPLDDFRFLTNKTKSYRVDHLPDVPFDVGEMYSGLVPIDKNDKSRALFFVFQPTIGDPVDEITIWLNGGPGCSSLEGFFQENGRFTWQPGTFAPVENPYSWVNLTNVLWVEQPVGTGFAIGKPNATTQEETAEDFVRFFKNFQELFGIKNFKIYVTGESYAGRYVPYISAAMLDKNDTEHYDVKGALVYDPCIGQHDYIQEEVPAVPFVQQNANLFNFNTSFMAELEKLHDSCGYKEYLDEYLVFPPAGVQPQKSFNYTSDAACDVFDLISNEAMVANSCFDIYEINLMCPLAWDVLAMPTAFNYQPAGATVYFDRADVKRAMHAPLNVTWSGCSSENVYVGGDAGPEQEGDLSANPIEHVLPQVIESTNRVLVSNGDYDMIILTNGTLLAIQNMTWNGQLGFQSAPATPITIDLPDLTWGGVFEENGQAMLQSQGVMGVQHYERGLMWAETYQSGHMQPQYQPRVTYRHLQWLLGRVDKL</sequence>
<evidence type="ECO:0000256" key="6">
    <source>
        <dbReference type="ARBA" id="ARBA00023180"/>
    </source>
</evidence>
<evidence type="ECO:0000256" key="2">
    <source>
        <dbReference type="ARBA" id="ARBA00022645"/>
    </source>
</evidence>
<feature type="signal peptide" evidence="7">
    <location>
        <begin position="1"/>
        <end position="23"/>
    </location>
</feature>
<dbReference type="SUPFAM" id="SSF53474">
    <property type="entry name" value="alpha/beta-Hydrolases"/>
    <property type="match status" value="1"/>
</dbReference>
<dbReference type="InterPro" id="IPR029058">
    <property type="entry name" value="AB_hydrolase_fold"/>
</dbReference>
<proteinExistence type="inferred from homology"/>
<dbReference type="Proteomes" id="UP000037505">
    <property type="component" value="Unassembled WGS sequence"/>
</dbReference>
<dbReference type="PRINTS" id="PR00724">
    <property type="entry name" value="CRBOXYPTASEC"/>
</dbReference>
<evidence type="ECO:0000313" key="8">
    <source>
        <dbReference type="EMBL" id="KNG91126.1"/>
    </source>
</evidence>
<dbReference type="PROSITE" id="PS00131">
    <property type="entry name" value="CARBOXYPEPT_SER_SER"/>
    <property type="match status" value="1"/>
</dbReference>
<keyword evidence="5 7" id="KW-0378">Hydrolase</keyword>
<dbReference type="Gene3D" id="3.40.50.1820">
    <property type="entry name" value="alpha/beta hydrolase"/>
    <property type="match status" value="1"/>
</dbReference>
<evidence type="ECO:0000313" key="9">
    <source>
        <dbReference type="Proteomes" id="UP000037505"/>
    </source>
</evidence>
<comment type="caution">
    <text evidence="8">The sequence shown here is derived from an EMBL/GenBank/DDBJ whole genome shotgun (WGS) entry which is preliminary data.</text>
</comment>
<evidence type="ECO:0000256" key="4">
    <source>
        <dbReference type="ARBA" id="ARBA00022729"/>
    </source>
</evidence>
<evidence type="ECO:0000256" key="7">
    <source>
        <dbReference type="RuleBase" id="RU361156"/>
    </source>
</evidence>
<dbReference type="GeneID" id="26802332"/>
<comment type="similarity">
    <text evidence="1 7">Belongs to the peptidase S10 family.</text>
</comment>
<dbReference type="PANTHER" id="PTHR11802">
    <property type="entry name" value="SERINE PROTEASE FAMILY S10 SERINE CARBOXYPEPTIDASE"/>
    <property type="match status" value="1"/>
</dbReference>
<keyword evidence="4 7" id="KW-0732">Signal</keyword>
<dbReference type="OrthoDB" id="443318at2759"/>
<dbReference type="EC" id="3.4.16.-" evidence="7"/>
<evidence type="ECO:0000256" key="5">
    <source>
        <dbReference type="ARBA" id="ARBA00022801"/>
    </source>
</evidence>
<name>A0A0L1JH94_ASPN3</name>
<reference evidence="8 9" key="1">
    <citation type="submission" date="2014-06" db="EMBL/GenBank/DDBJ databases">
        <title>The Genome of the Aflatoxigenic Filamentous Fungus Aspergillus nomius.</title>
        <authorList>
            <person name="Moore M.G."/>
            <person name="Shannon B.M."/>
            <person name="Brian M.M."/>
        </authorList>
    </citation>
    <scope>NUCLEOTIDE SEQUENCE [LARGE SCALE GENOMIC DNA]</scope>
    <source>
        <strain evidence="8 9">NRRL 13137</strain>
    </source>
</reference>
<dbReference type="GO" id="GO:0006508">
    <property type="term" value="P:proteolysis"/>
    <property type="evidence" value="ECO:0007669"/>
    <property type="project" value="UniProtKB-KW"/>
</dbReference>
<dbReference type="InterPro" id="IPR033124">
    <property type="entry name" value="Ser_caboxypep_his_AS"/>
</dbReference>
<gene>
    <name evidence="8" type="ORF">ANOM_000528</name>
</gene>
<dbReference type="InterPro" id="IPR018202">
    <property type="entry name" value="Ser_caboxypep_ser_AS"/>
</dbReference>
<evidence type="ECO:0000256" key="3">
    <source>
        <dbReference type="ARBA" id="ARBA00022670"/>
    </source>
</evidence>
<dbReference type="GO" id="GO:0004185">
    <property type="term" value="F:serine-type carboxypeptidase activity"/>
    <property type="evidence" value="ECO:0007669"/>
    <property type="project" value="UniProtKB-UniRule"/>
</dbReference>
<dbReference type="STRING" id="1509407.A0A0L1JH94"/>
<dbReference type="PROSITE" id="PS00560">
    <property type="entry name" value="CARBOXYPEPT_SER_HIS"/>
    <property type="match status" value="1"/>
</dbReference>
<dbReference type="PANTHER" id="PTHR11802:SF479">
    <property type="entry name" value="CARBOXYPEPTIDASE"/>
    <property type="match status" value="1"/>
</dbReference>
<dbReference type="RefSeq" id="XP_015412049.1">
    <property type="nucleotide sequence ID" value="XM_015545786.1"/>
</dbReference>
<keyword evidence="6" id="KW-0325">Glycoprotein</keyword>
<dbReference type="EMBL" id="JNOM01000005">
    <property type="protein sequence ID" value="KNG91126.1"/>
    <property type="molecule type" value="Genomic_DNA"/>
</dbReference>
<dbReference type="InterPro" id="IPR001563">
    <property type="entry name" value="Peptidase_S10"/>
</dbReference>
<protein>
    <recommendedName>
        <fullName evidence="7">Carboxypeptidase</fullName>
        <ecNumber evidence="7">3.4.16.-</ecNumber>
    </recommendedName>
</protein>
<accession>A0A0L1JH94</accession>
<feature type="chain" id="PRO_5005394382" description="Carboxypeptidase" evidence="7">
    <location>
        <begin position="24"/>
        <end position="533"/>
    </location>
</feature>